<dbReference type="CDD" id="cd01949">
    <property type="entry name" value="GGDEF"/>
    <property type="match status" value="1"/>
</dbReference>
<feature type="transmembrane region" description="Helical" evidence="8">
    <location>
        <begin position="131"/>
        <end position="149"/>
    </location>
</feature>
<feature type="domain" description="GGDEF" evidence="9">
    <location>
        <begin position="223"/>
        <end position="355"/>
    </location>
</feature>
<dbReference type="InterPro" id="IPR000160">
    <property type="entry name" value="GGDEF_dom"/>
</dbReference>
<dbReference type="GO" id="GO:0005886">
    <property type="term" value="C:plasma membrane"/>
    <property type="evidence" value="ECO:0007669"/>
    <property type="project" value="UniProtKB-SubCell"/>
</dbReference>
<dbReference type="PANTHER" id="PTHR45138:SF9">
    <property type="entry name" value="DIGUANYLATE CYCLASE DGCM-RELATED"/>
    <property type="match status" value="1"/>
</dbReference>
<evidence type="ECO:0000256" key="2">
    <source>
        <dbReference type="ARBA" id="ARBA00012528"/>
    </source>
</evidence>
<keyword evidence="11" id="KW-1185">Reference proteome</keyword>
<organism evidence="10 11">
    <name type="scientific">Devosia pacifica</name>
    <dbReference type="NCBI Taxonomy" id="1335967"/>
    <lineage>
        <taxon>Bacteria</taxon>
        <taxon>Pseudomonadati</taxon>
        <taxon>Pseudomonadota</taxon>
        <taxon>Alphaproteobacteria</taxon>
        <taxon>Hyphomicrobiales</taxon>
        <taxon>Devosiaceae</taxon>
        <taxon>Devosia</taxon>
    </lineage>
</organism>
<gene>
    <name evidence="10" type="ORF">GCM10007989_24460</name>
</gene>
<keyword evidence="4 8" id="KW-0812">Transmembrane</keyword>
<keyword evidence="6 8" id="KW-0472">Membrane</keyword>
<comment type="catalytic activity">
    <reaction evidence="7">
        <text>2 GTP = 3',3'-c-di-GMP + 2 diphosphate</text>
        <dbReference type="Rhea" id="RHEA:24898"/>
        <dbReference type="ChEBI" id="CHEBI:33019"/>
        <dbReference type="ChEBI" id="CHEBI:37565"/>
        <dbReference type="ChEBI" id="CHEBI:58805"/>
        <dbReference type="EC" id="2.7.7.65"/>
    </reaction>
</comment>
<accession>A0A918VVT8</accession>
<keyword evidence="5 8" id="KW-1133">Transmembrane helix</keyword>
<evidence type="ECO:0000259" key="9">
    <source>
        <dbReference type="PROSITE" id="PS50887"/>
    </source>
</evidence>
<dbReference type="SMART" id="SM00267">
    <property type="entry name" value="GGDEF"/>
    <property type="match status" value="1"/>
</dbReference>
<dbReference type="NCBIfam" id="TIGR00254">
    <property type="entry name" value="GGDEF"/>
    <property type="match status" value="1"/>
</dbReference>
<evidence type="ECO:0000256" key="7">
    <source>
        <dbReference type="ARBA" id="ARBA00034247"/>
    </source>
</evidence>
<evidence type="ECO:0000256" key="3">
    <source>
        <dbReference type="ARBA" id="ARBA00022475"/>
    </source>
</evidence>
<comment type="caution">
    <text evidence="10">The sequence shown here is derived from an EMBL/GenBank/DDBJ whole genome shotgun (WGS) entry which is preliminary data.</text>
</comment>
<dbReference type="PANTHER" id="PTHR45138">
    <property type="entry name" value="REGULATORY COMPONENTS OF SENSORY TRANSDUCTION SYSTEM"/>
    <property type="match status" value="1"/>
</dbReference>
<evidence type="ECO:0000256" key="5">
    <source>
        <dbReference type="ARBA" id="ARBA00022989"/>
    </source>
</evidence>
<evidence type="ECO:0000256" key="4">
    <source>
        <dbReference type="ARBA" id="ARBA00022692"/>
    </source>
</evidence>
<evidence type="ECO:0000256" key="6">
    <source>
        <dbReference type="ARBA" id="ARBA00023136"/>
    </source>
</evidence>
<dbReference type="EMBL" id="BMZE01000002">
    <property type="protein sequence ID" value="GHA27689.1"/>
    <property type="molecule type" value="Genomic_DNA"/>
</dbReference>
<dbReference type="InterPro" id="IPR029787">
    <property type="entry name" value="Nucleotide_cyclase"/>
</dbReference>
<sequence length="359" mass="37882">MSFAVAYLNSFGLAALLAVAFGLSLRMRLNLHAMNIAVGALFGAAAALAMQNPIPIATGVFVDPRNLFVGLSAAFLGPLGAAASLAIAAPSRIALGGAGVGAGLLAMSIAACAGLLWGYATRERDCAHPRCLLLLGAGVSSSLVATMLLPLETMLSLLLNAGPYIVAFNLIGAVLFGGLMMRERVIAHRFGQLKLQAATDPLTGLLNRRGFERELEPVIVGGESAAVLIFDLDHFKSINDVYGHSAGDEVLVAVASLLKRSLRQQDIVARFGGEEFVVVLPRTDELASQRIAERLQIAISEISVPKSTPLKQISTSVGGFWAETTFDAVTSLRHADRALYRAKKQGRNRTEFSAKVMAA</sequence>
<keyword evidence="3" id="KW-1003">Cell membrane</keyword>
<dbReference type="GO" id="GO:0052621">
    <property type="term" value="F:diguanylate cyclase activity"/>
    <property type="evidence" value="ECO:0007669"/>
    <property type="project" value="UniProtKB-EC"/>
</dbReference>
<dbReference type="InterPro" id="IPR011620">
    <property type="entry name" value="Sig_transdc_His_kinase_LytS_TM"/>
</dbReference>
<dbReference type="Gene3D" id="1.10.1760.20">
    <property type="match status" value="1"/>
</dbReference>
<dbReference type="Pfam" id="PF00990">
    <property type="entry name" value="GGDEF"/>
    <property type="match status" value="1"/>
</dbReference>
<feature type="transmembrane region" description="Helical" evidence="8">
    <location>
        <begin position="66"/>
        <end position="87"/>
    </location>
</feature>
<dbReference type="GO" id="GO:0071555">
    <property type="term" value="P:cell wall organization"/>
    <property type="evidence" value="ECO:0007669"/>
    <property type="project" value="InterPro"/>
</dbReference>
<evidence type="ECO:0000313" key="10">
    <source>
        <dbReference type="EMBL" id="GHA27689.1"/>
    </source>
</evidence>
<name>A0A918VVT8_9HYPH</name>
<dbReference type="SUPFAM" id="SSF55073">
    <property type="entry name" value="Nucleotide cyclase"/>
    <property type="match status" value="1"/>
</dbReference>
<dbReference type="Gene3D" id="3.30.70.270">
    <property type="match status" value="1"/>
</dbReference>
<protein>
    <recommendedName>
        <fullName evidence="2">diguanylate cyclase</fullName>
        <ecNumber evidence="2">2.7.7.65</ecNumber>
    </recommendedName>
</protein>
<dbReference type="AlphaFoldDB" id="A0A918VVT8"/>
<evidence type="ECO:0000313" key="11">
    <source>
        <dbReference type="Proteomes" id="UP000646579"/>
    </source>
</evidence>
<dbReference type="InterPro" id="IPR043128">
    <property type="entry name" value="Rev_trsase/Diguanyl_cyclase"/>
</dbReference>
<comment type="subcellular location">
    <subcellularLocation>
        <location evidence="1">Cell membrane</location>
        <topology evidence="1">Multi-pass membrane protein</topology>
    </subcellularLocation>
</comment>
<evidence type="ECO:0000256" key="1">
    <source>
        <dbReference type="ARBA" id="ARBA00004651"/>
    </source>
</evidence>
<feature type="transmembrane region" description="Helical" evidence="8">
    <location>
        <begin position="161"/>
        <end position="181"/>
    </location>
</feature>
<evidence type="ECO:0000256" key="8">
    <source>
        <dbReference type="SAM" id="Phobius"/>
    </source>
</evidence>
<dbReference type="PROSITE" id="PS50887">
    <property type="entry name" value="GGDEF"/>
    <property type="match status" value="1"/>
</dbReference>
<dbReference type="FunFam" id="3.30.70.270:FF:000001">
    <property type="entry name" value="Diguanylate cyclase domain protein"/>
    <property type="match status" value="1"/>
</dbReference>
<feature type="transmembrane region" description="Helical" evidence="8">
    <location>
        <begin position="32"/>
        <end position="54"/>
    </location>
</feature>
<dbReference type="GO" id="GO:0000155">
    <property type="term" value="F:phosphorelay sensor kinase activity"/>
    <property type="evidence" value="ECO:0007669"/>
    <property type="project" value="InterPro"/>
</dbReference>
<dbReference type="EC" id="2.7.7.65" evidence="2"/>
<dbReference type="Pfam" id="PF07694">
    <property type="entry name" value="5TM-5TMR_LYT"/>
    <property type="match status" value="1"/>
</dbReference>
<proteinExistence type="predicted"/>
<dbReference type="InterPro" id="IPR050469">
    <property type="entry name" value="Diguanylate_Cyclase"/>
</dbReference>
<reference evidence="10" key="1">
    <citation type="journal article" date="2014" name="Int. J. Syst. Evol. Microbiol.">
        <title>Complete genome sequence of Corynebacterium casei LMG S-19264T (=DSM 44701T), isolated from a smear-ripened cheese.</title>
        <authorList>
            <consortium name="US DOE Joint Genome Institute (JGI-PGF)"/>
            <person name="Walter F."/>
            <person name="Albersmeier A."/>
            <person name="Kalinowski J."/>
            <person name="Ruckert C."/>
        </authorList>
    </citation>
    <scope>NUCLEOTIDE SEQUENCE</scope>
    <source>
        <strain evidence="10">KCTC 32437</strain>
    </source>
</reference>
<reference evidence="10" key="2">
    <citation type="submission" date="2020-09" db="EMBL/GenBank/DDBJ databases">
        <authorList>
            <person name="Sun Q."/>
            <person name="Kim S."/>
        </authorList>
    </citation>
    <scope>NUCLEOTIDE SEQUENCE</scope>
    <source>
        <strain evidence="10">KCTC 32437</strain>
    </source>
</reference>
<feature type="transmembrane region" description="Helical" evidence="8">
    <location>
        <begin position="93"/>
        <end position="119"/>
    </location>
</feature>
<dbReference type="RefSeq" id="WP_189425949.1">
    <property type="nucleotide sequence ID" value="NZ_BMZE01000002.1"/>
</dbReference>
<dbReference type="Proteomes" id="UP000646579">
    <property type="component" value="Unassembled WGS sequence"/>
</dbReference>